<reference evidence="1" key="1">
    <citation type="submission" date="2021-04" db="EMBL/GenBank/DDBJ databases">
        <title>Dactylosporangium aurantiacum NRRL B-8018 full assembly.</title>
        <authorList>
            <person name="Hartkoorn R.C."/>
            <person name="Beaudoing E."/>
            <person name="Hot D."/>
        </authorList>
    </citation>
    <scope>NUCLEOTIDE SEQUENCE</scope>
    <source>
        <strain evidence="1">NRRL B-8018</strain>
    </source>
</reference>
<keyword evidence="2" id="KW-1185">Reference proteome</keyword>
<dbReference type="AlphaFoldDB" id="A0A9Q9IIF9"/>
<accession>A0A9Q9IIF9</accession>
<evidence type="ECO:0000313" key="2">
    <source>
        <dbReference type="Proteomes" id="UP001058003"/>
    </source>
</evidence>
<name>A0A9Q9IIF9_9ACTN</name>
<dbReference type="EMBL" id="CP073767">
    <property type="protein sequence ID" value="UWZ54517.1"/>
    <property type="molecule type" value="Genomic_DNA"/>
</dbReference>
<proteinExistence type="predicted"/>
<dbReference type="KEGG" id="daur:Daura_50205"/>
<protein>
    <submittedName>
        <fullName evidence="1">Uncharacterized protein</fullName>
    </submittedName>
</protein>
<dbReference type="Proteomes" id="UP001058003">
    <property type="component" value="Chromosome"/>
</dbReference>
<organism evidence="1 2">
    <name type="scientific">Dactylosporangium aurantiacum</name>
    <dbReference type="NCBI Taxonomy" id="35754"/>
    <lineage>
        <taxon>Bacteria</taxon>
        <taxon>Bacillati</taxon>
        <taxon>Actinomycetota</taxon>
        <taxon>Actinomycetes</taxon>
        <taxon>Micromonosporales</taxon>
        <taxon>Micromonosporaceae</taxon>
        <taxon>Dactylosporangium</taxon>
    </lineage>
</organism>
<evidence type="ECO:0000313" key="1">
    <source>
        <dbReference type="EMBL" id="UWZ54517.1"/>
    </source>
</evidence>
<sequence length="133" mass="14777">MEGRRSTIVQDDLRGDALRLEIAIALLPLVGRVQQVDGNDRVLGNRGNRLTDQEDRRLVIDDAARGWEALGATQQRSYGADLRAALYAYTCDYVEAVEASGPDLDEADARTYESAMETLWRRHADALRAANTN</sequence>
<gene>
    <name evidence="1" type="ORF">Daura_50205</name>
</gene>
<dbReference type="RefSeq" id="WP_033362714.1">
    <property type="nucleotide sequence ID" value="NZ_CP073767.1"/>
</dbReference>